<proteinExistence type="predicted"/>
<gene>
    <name evidence="1" type="ORF">HINF_LOCUS26147</name>
</gene>
<evidence type="ECO:0000313" key="1">
    <source>
        <dbReference type="EMBL" id="CAL6017772.1"/>
    </source>
</evidence>
<name>A0ABP1IK19_9EUKA</name>
<evidence type="ECO:0000313" key="2">
    <source>
        <dbReference type="Proteomes" id="UP001642409"/>
    </source>
</evidence>
<keyword evidence="2" id="KW-1185">Reference proteome</keyword>
<comment type="caution">
    <text evidence="1">The sequence shown here is derived from an EMBL/GenBank/DDBJ whole genome shotgun (WGS) entry which is preliminary data.</text>
</comment>
<reference evidence="1 2" key="1">
    <citation type="submission" date="2024-07" db="EMBL/GenBank/DDBJ databases">
        <authorList>
            <person name="Akdeniz Z."/>
        </authorList>
    </citation>
    <scope>NUCLEOTIDE SEQUENCE [LARGE SCALE GENOMIC DNA]</scope>
</reference>
<dbReference type="EMBL" id="CAXDID020000079">
    <property type="protein sequence ID" value="CAL6017772.1"/>
    <property type="molecule type" value="Genomic_DNA"/>
</dbReference>
<dbReference type="Proteomes" id="UP001642409">
    <property type="component" value="Unassembled WGS sequence"/>
</dbReference>
<sequence length="104" mass="12494">MYQTSSKPKKVITHQCQTKMVINVIPIIIGKNCTIHTKSRKFLEELDLIIENVYEEICNLLAVYYASCAQQEEEPWDLTKMWEQRYFTILLYGQHLYEFLYEHN</sequence>
<protein>
    <submittedName>
        <fullName evidence="1">Hypothetical_protein</fullName>
    </submittedName>
</protein>
<organism evidence="1 2">
    <name type="scientific">Hexamita inflata</name>
    <dbReference type="NCBI Taxonomy" id="28002"/>
    <lineage>
        <taxon>Eukaryota</taxon>
        <taxon>Metamonada</taxon>
        <taxon>Diplomonadida</taxon>
        <taxon>Hexamitidae</taxon>
        <taxon>Hexamitinae</taxon>
        <taxon>Hexamita</taxon>
    </lineage>
</organism>
<accession>A0ABP1IK19</accession>